<evidence type="ECO:0000256" key="3">
    <source>
        <dbReference type="ARBA" id="ARBA00022448"/>
    </source>
</evidence>
<keyword evidence="8 12" id="KW-0067">ATP-binding</keyword>
<dbReference type="PROSITE" id="PS00211">
    <property type="entry name" value="ABC_TRANSPORTER_1"/>
    <property type="match status" value="1"/>
</dbReference>
<dbReference type="PANTHER" id="PTHR43875">
    <property type="entry name" value="MALTODEXTRIN IMPORT ATP-BINDING PROTEIN MSMX"/>
    <property type="match status" value="1"/>
</dbReference>
<dbReference type="Gene3D" id="2.40.50.140">
    <property type="entry name" value="Nucleic acid-binding proteins"/>
    <property type="match status" value="1"/>
</dbReference>
<dbReference type="InterPro" id="IPR008995">
    <property type="entry name" value="Mo/tungstate-bd_C_term_dom"/>
</dbReference>
<dbReference type="Proteomes" id="UP000231987">
    <property type="component" value="Unassembled WGS sequence"/>
</dbReference>
<evidence type="ECO:0000256" key="2">
    <source>
        <dbReference type="ARBA" id="ARBA00005417"/>
    </source>
</evidence>
<evidence type="ECO:0000256" key="7">
    <source>
        <dbReference type="ARBA" id="ARBA00022741"/>
    </source>
</evidence>
<dbReference type="InterPro" id="IPR003439">
    <property type="entry name" value="ABC_transporter-like_ATP-bd"/>
</dbReference>
<name>A0A2J0Z404_RHIML</name>
<protein>
    <submittedName>
        <fullName evidence="12">sn-glycerol-3-phosphate ABC transporter ATP-binding protein UgpC</fullName>
    </submittedName>
</protein>
<gene>
    <name evidence="12" type="ORF">CEJ86_10930</name>
</gene>
<keyword evidence="5" id="KW-0997">Cell inner membrane</keyword>
<dbReference type="PANTHER" id="PTHR43875:SF12">
    <property type="entry name" value="SN-GLYCEROL-3-PHOSPHATE IMPORT ATP-BINDING PROTEIN UGPC"/>
    <property type="match status" value="1"/>
</dbReference>
<dbReference type="SUPFAM" id="SSF50331">
    <property type="entry name" value="MOP-like"/>
    <property type="match status" value="1"/>
</dbReference>
<evidence type="ECO:0000313" key="12">
    <source>
        <dbReference type="EMBL" id="PJR15235.1"/>
    </source>
</evidence>
<dbReference type="InterPro" id="IPR027417">
    <property type="entry name" value="P-loop_NTPase"/>
</dbReference>
<dbReference type="InterPro" id="IPR003593">
    <property type="entry name" value="AAA+_ATPase"/>
</dbReference>
<organism evidence="12 13">
    <name type="scientific">Rhizobium meliloti</name>
    <name type="common">Ensifer meliloti</name>
    <name type="synonym">Sinorhizobium meliloti</name>
    <dbReference type="NCBI Taxonomy" id="382"/>
    <lineage>
        <taxon>Bacteria</taxon>
        <taxon>Pseudomonadati</taxon>
        <taxon>Pseudomonadota</taxon>
        <taxon>Alphaproteobacteria</taxon>
        <taxon>Hyphomicrobiales</taxon>
        <taxon>Rhizobiaceae</taxon>
        <taxon>Sinorhizobium/Ensifer group</taxon>
        <taxon>Sinorhizobium</taxon>
    </lineage>
</organism>
<dbReference type="NCBIfam" id="NF008653">
    <property type="entry name" value="PRK11650.1"/>
    <property type="match status" value="1"/>
</dbReference>
<comment type="caution">
    <text evidence="12">The sequence shown here is derived from an EMBL/GenBank/DDBJ whole genome shotgun (WGS) entry which is preliminary data.</text>
</comment>
<feature type="domain" description="ABC transporter" evidence="11">
    <location>
        <begin position="4"/>
        <end position="234"/>
    </location>
</feature>
<evidence type="ECO:0000256" key="10">
    <source>
        <dbReference type="ARBA" id="ARBA00023136"/>
    </source>
</evidence>
<dbReference type="GO" id="GO:0005524">
    <property type="term" value="F:ATP binding"/>
    <property type="evidence" value="ECO:0007669"/>
    <property type="project" value="UniProtKB-KW"/>
</dbReference>
<dbReference type="InterPro" id="IPR015855">
    <property type="entry name" value="ABC_transpr_MalK-like"/>
</dbReference>
<dbReference type="GO" id="GO:0008643">
    <property type="term" value="P:carbohydrate transport"/>
    <property type="evidence" value="ECO:0007669"/>
    <property type="project" value="InterPro"/>
</dbReference>
<sequence>MADIQISAVRKSYGKVPTLHGIDLAFASGEFVVILGPSGCGKSTLLRMIAGLEEITAGEIAINGRVVNRLEPRERGCAMVFQNYALYPHMTVAGNIGYALKVAGIPKAERLRRIEETAKIVGLSDYLNRKPAALSGGQRQRVAMARAIIREPSVFLFDEPLSNLDAKLRVTMRAEIRKLHQRLSATSIFVTHDQVEAMTLADKLVVMNKGLVEQVGQPLDIYHRPASIFVASFIGSPAMNLFDAEIDVGNACLTLAGAKLPIDSRIAARLGAGNITVGIRPEQCIVSPEAKGGVAIKVEFVEELGSGRVIHAELHGRPFAACVDEKMRVRPGDWIDLELPLAQLHVFDRESGRRIGVDLEPRAVAASAGRPAFETI</sequence>
<evidence type="ECO:0000313" key="13">
    <source>
        <dbReference type="Proteomes" id="UP000231987"/>
    </source>
</evidence>
<keyword evidence="6" id="KW-0762">Sugar transport</keyword>
<dbReference type="GO" id="GO:0140359">
    <property type="term" value="F:ABC-type transporter activity"/>
    <property type="evidence" value="ECO:0007669"/>
    <property type="project" value="InterPro"/>
</dbReference>
<keyword evidence="9" id="KW-1278">Translocase</keyword>
<dbReference type="Pfam" id="PF17912">
    <property type="entry name" value="OB_MalK"/>
    <property type="match status" value="1"/>
</dbReference>
<dbReference type="GO" id="GO:0016887">
    <property type="term" value="F:ATP hydrolysis activity"/>
    <property type="evidence" value="ECO:0007669"/>
    <property type="project" value="InterPro"/>
</dbReference>
<dbReference type="AlphaFoldDB" id="A0A2J0Z404"/>
<comment type="similarity">
    <text evidence="2">Belongs to the ABC transporter superfamily.</text>
</comment>
<dbReference type="GO" id="GO:0015794">
    <property type="term" value="P:glycerol-3-phosphate transmembrane transport"/>
    <property type="evidence" value="ECO:0007669"/>
    <property type="project" value="TreeGrafter"/>
</dbReference>
<reference evidence="12 13" key="1">
    <citation type="submission" date="2017-06" db="EMBL/GenBank/DDBJ databases">
        <title>Ensifer strains isolated from leguminous trees and herbs display diverse denitrification phenotypes with some acting as strong N2O sinks.</title>
        <authorList>
            <person name="Woliy K."/>
            <person name="Mania D."/>
            <person name="Bakken L.R."/>
            <person name="Frostegard A."/>
        </authorList>
    </citation>
    <scope>NUCLEOTIDE SEQUENCE [LARGE SCALE GENOMIC DNA]</scope>
    <source>
        <strain evidence="12 13">AC50a</strain>
    </source>
</reference>
<dbReference type="InterPro" id="IPR012340">
    <property type="entry name" value="NA-bd_OB-fold"/>
</dbReference>
<dbReference type="GO" id="GO:0055052">
    <property type="term" value="C:ATP-binding cassette (ABC) transporter complex, substrate-binding subunit-containing"/>
    <property type="evidence" value="ECO:0007669"/>
    <property type="project" value="TreeGrafter"/>
</dbReference>
<dbReference type="Gene3D" id="2.40.50.100">
    <property type="match status" value="1"/>
</dbReference>
<evidence type="ECO:0000256" key="9">
    <source>
        <dbReference type="ARBA" id="ARBA00022967"/>
    </source>
</evidence>
<keyword evidence="4" id="KW-1003">Cell membrane</keyword>
<evidence type="ECO:0000259" key="11">
    <source>
        <dbReference type="PROSITE" id="PS50893"/>
    </source>
</evidence>
<dbReference type="InterPro" id="IPR040582">
    <property type="entry name" value="OB_MalK-like"/>
</dbReference>
<evidence type="ECO:0000256" key="5">
    <source>
        <dbReference type="ARBA" id="ARBA00022519"/>
    </source>
</evidence>
<evidence type="ECO:0000256" key="1">
    <source>
        <dbReference type="ARBA" id="ARBA00004417"/>
    </source>
</evidence>
<accession>A0A2J0Z404</accession>
<keyword evidence="10" id="KW-0472">Membrane</keyword>
<keyword evidence="7" id="KW-0547">Nucleotide-binding</keyword>
<evidence type="ECO:0000256" key="8">
    <source>
        <dbReference type="ARBA" id="ARBA00022840"/>
    </source>
</evidence>
<evidence type="ECO:0000256" key="4">
    <source>
        <dbReference type="ARBA" id="ARBA00022475"/>
    </source>
</evidence>
<dbReference type="FunFam" id="3.40.50.300:FF:000042">
    <property type="entry name" value="Maltose/maltodextrin ABC transporter, ATP-binding protein"/>
    <property type="match status" value="1"/>
</dbReference>
<dbReference type="GO" id="GO:0001407">
    <property type="term" value="P:glycerophosphodiester transmembrane transport"/>
    <property type="evidence" value="ECO:0007669"/>
    <property type="project" value="TreeGrafter"/>
</dbReference>
<comment type="subcellular location">
    <subcellularLocation>
        <location evidence="1">Cell inner membrane</location>
        <topology evidence="1">Peripheral membrane protein</topology>
    </subcellularLocation>
</comment>
<dbReference type="SUPFAM" id="SSF52540">
    <property type="entry name" value="P-loop containing nucleoside triphosphate hydrolases"/>
    <property type="match status" value="1"/>
</dbReference>
<dbReference type="InterPro" id="IPR017871">
    <property type="entry name" value="ABC_transporter-like_CS"/>
</dbReference>
<dbReference type="CDD" id="cd03301">
    <property type="entry name" value="ABC_MalK_N"/>
    <property type="match status" value="1"/>
</dbReference>
<proteinExistence type="inferred from homology"/>
<dbReference type="EMBL" id="NJGD01000004">
    <property type="protein sequence ID" value="PJR15235.1"/>
    <property type="molecule type" value="Genomic_DNA"/>
</dbReference>
<dbReference type="RefSeq" id="WP_100671737.1">
    <property type="nucleotide sequence ID" value="NZ_NJGD01000004.1"/>
</dbReference>
<keyword evidence="3" id="KW-0813">Transport</keyword>
<evidence type="ECO:0000256" key="6">
    <source>
        <dbReference type="ARBA" id="ARBA00022597"/>
    </source>
</evidence>
<dbReference type="Pfam" id="PF00005">
    <property type="entry name" value="ABC_tran"/>
    <property type="match status" value="1"/>
</dbReference>
<dbReference type="PROSITE" id="PS50893">
    <property type="entry name" value="ABC_TRANSPORTER_2"/>
    <property type="match status" value="1"/>
</dbReference>
<dbReference type="Gene3D" id="3.40.50.300">
    <property type="entry name" value="P-loop containing nucleotide triphosphate hydrolases"/>
    <property type="match status" value="1"/>
</dbReference>
<dbReference type="InterPro" id="IPR047641">
    <property type="entry name" value="ABC_transpr_MalK/UgpC-like"/>
</dbReference>
<dbReference type="SMART" id="SM00382">
    <property type="entry name" value="AAA"/>
    <property type="match status" value="1"/>
</dbReference>